<comment type="caution">
    <text evidence="1">The sequence shown here is derived from an EMBL/GenBank/DDBJ whole genome shotgun (WGS) entry which is preliminary data.</text>
</comment>
<proteinExistence type="predicted"/>
<sequence>MASSSTPLILFLFYSSILIVSVSSANHKKTPFQPYGLVFPIIKDQSTNYTQHITRIYQRTPLVPISLTFDLGGENLWVDCGNRFYNSSSYEPAHCGSKICKTFGGLSCRDCWDGPRPGCNKNTCTTEIRNQITDHLTLGELAQDNFAVQSFNGSSPSPGPLVSVPRLVFACGEAPQLEGTPDLVHGFAGFGRGNLGISSVLSKAFNLPNKFAVCLSNSTRSTGVIFFGEKPYLVNPNRDLSVYLLYTPLIIKPFRIPGVKWKDCSSLDYWVQVTSIEISGKKVPLNTTLLTIDKEGFGGTKISTIHPYTIMSTKIYKAFIKAYLKEFAHGKRVKAVEPFELCFKDLPDTQVGPSSPFIDIIFHSEFIGWRIYGANSMVKVGKNVFCLGFLDGGENNEIGMIIGAHQMENNLFQFDLVNSRLGFTSTLLREQTSCSKFNFRG</sequence>
<evidence type="ECO:0000313" key="2">
    <source>
        <dbReference type="Proteomes" id="UP001060085"/>
    </source>
</evidence>
<evidence type="ECO:0000313" key="1">
    <source>
        <dbReference type="EMBL" id="KAI5656729.1"/>
    </source>
</evidence>
<gene>
    <name evidence="1" type="ORF">M9H77_25522</name>
</gene>
<protein>
    <submittedName>
        <fullName evidence="1">Uncharacterized protein</fullName>
    </submittedName>
</protein>
<accession>A0ACC0A975</accession>
<dbReference type="EMBL" id="CM044706">
    <property type="protein sequence ID" value="KAI5656729.1"/>
    <property type="molecule type" value="Genomic_DNA"/>
</dbReference>
<organism evidence="1 2">
    <name type="scientific">Catharanthus roseus</name>
    <name type="common">Madagascar periwinkle</name>
    <name type="synonym">Vinca rosea</name>
    <dbReference type="NCBI Taxonomy" id="4058"/>
    <lineage>
        <taxon>Eukaryota</taxon>
        <taxon>Viridiplantae</taxon>
        <taxon>Streptophyta</taxon>
        <taxon>Embryophyta</taxon>
        <taxon>Tracheophyta</taxon>
        <taxon>Spermatophyta</taxon>
        <taxon>Magnoliopsida</taxon>
        <taxon>eudicotyledons</taxon>
        <taxon>Gunneridae</taxon>
        <taxon>Pentapetalae</taxon>
        <taxon>asterids</taxon>
        <taxon>lamiids</taxon>
        <taxon>Gentianales</taxon>
        <taxon>Apocynaceae</taxon>
        <taxon>Rauvolfioideae</taxon>
        <taxon>Vinceae</taxon>
        <taxon>Catharanthinae</taxon>
        <taxon>Catharanthus</taxon>
    </lineage>
</organism>
<name>A0ACC0A975_CATRO</name>
<keyword evidence="2" id="KW-1185">Reference proteome</keyword>
<reference evidence="2" key="1">
    <citation type="journal article" date="2023" name="Nat. Plants">
        <title>Single-cell RNA sequencing provides a high-resolution roadmap for understanding the multicellular compartmentation of specialized metabolism.</title>
        <authorList>
            <person name="Sun S."/>
            <person name="Shen X."/>
            <person name="Li Y."/>
            <person name="Li Y."/>
            <person name="Wang S."/>
            <person name="Li R."/>
            <person name="Zhang H."/>
            <person name="Shen G."/>
            <person name="Guo B."/>
            <person name="Wei J."/>
            <person name="Xu J."/>
            <person name="St-Pierre B."/>
            <person name="Chen S."/>
            <person name="Sun C."/>
        </authorList>
    </citation>
    <scope>NUCLEOTIDE SEQUENCE [LARGE SCALE GENOMIC DNA]</scope>
</reference>
<dbReference type="Proteomes" id="UP001060085">
    <property type="component" value="Linkage Group LG06"/>
</dbReference>